<keyword evidence="3" id="KW-1185">Reference proteome</keyword>
<comment type="caution">
    <text evidence="2">The sequence shown here is derived from an EMBL/GenBank/DDBJ whole genome shotgun (WGS) entry which is preliminary data.</text>
</comment>
<accession>A0A8T0UJU3</accession>
<evidence type="ECO:0000313" key="3">
    <source>
        <dbReference type="Proteomes" id="UP000823388"/>
    </source>
</evidence>
<proteinExistence type="predicted"/>
<dbReference type="AlphaFoldDB" id="A0A8T0UJU3"/>
<name>A0A8T0UJU3_PANVG</name>
<evidence type="ECO:0000256" key="1">
    <source>
        <dbReference type="SAM" id="MobiDB-lite"/>
    </source>
</evidence>
<protein>
    <submittedName>
        <fullName evidence="2">Uncharacterized protein</fullName>
    </submittedName>
</protein>
<feature type="compositionally biased region" description="Acidic residues" evidence="1">
    <location>
        <begin position="34"/>
        <end position="43"/>
    </location>
</feature>
<sequence>MDSFDELEVMFQHINVTGLSSVIPGVQKTTAPIDVDDDSNDNEDNGHTGQDAKKKVKRKANAVDNPFSPKKKGRNPMVKQVSRLFVKRENRAVLRSIKSIEGKVAWLKRMYEERKRK</sequence>
<feature type="region of interest" description="Disordered" evidence="1">
    <location>
        <begin position="30"/>
        <end position="80"/>
    </location>
</feature>
<dbReference type="EMBL" id="CM029042">
    <property type="protein sequence ID" value="KAG2620799.1"/>
    <property type="molecule type" value="Genomic_DNA"/>
</dbReference>
<dbReference type="Proteomes" id="UP000823388">
    <property type="component" value="Chromosome 3N"/>
</dbReference>
<feature type="compositionally biased region" description="Basic and acidic residues" evidence="1">
    <location>
        <begin position="44"/>
        <end position="53"/>
    </location>
</feature>
<gene>
    <name evidence="2" type="ORF">PVAP13_3NG198100</name>
</gene>
<evidence type="ECO:0000313" key="2">
    <source>
        <dbReference type="EMBL" id="KAG2620799.1"/>
    </source>
</evidence>
<organism evidence="2 3">
    <name type="scientific">Panicum virgatum</name>
    <name type="common">Blackwell switchgrass</name>
    <dbReference type="NCBI Taxonomy" id="38727"/>
    <lineage>
        <taxon>Eukaryota</taxon>
        <taxon>Viridiplantae</taxon>
        <taxon>Streptophyta</taxon>
        <taxon>Embryophyta</taxon>
        <taxon>Tracheophyta</taxon>
        <taxon>Spermatophyta</taxon>
        <taxon>Magnoliopsida</taxon>
        <taxon>Liliopsida</taxon>
        <taxon>Poales</taxon>
        <taxon>Poaceae</taxon>
        <taxon>PACMAD clade</taxon>
        <taxon>Panicoideae</taxon>
        <taxon>Panicodae</taxon>
        <taxon>Paniceae</taxon>
        <taxon>Panicinae</taxon>
        <taxon>Panicum</taxon>
        <taxon>Panicum sect. Hiantes</taxon>
    </lineage>
</organism>
<reference evidence="2" key="1">
    <citation type="submission" date="2020-05" db="EMBL/GenBank/DDBJ databases">
        <title>WGS assembly of Panicum virgatum.</title>
        <authorList>
            <person name="Lovell J.T."/>
            <person name="Jenkins J."/>
            <person name="Shu S."/>
            <person name="Juenger T.E."/>
            <person name="Schmutz J."/>
        </authorList>
    </citation>
    <scope>NUCLEOTIDE SEQUENCE</scope>
    <source>
        <strain evidence="2">AP13</strain>
    </source>
</reference>